<dbReference type="EMBL" id="SPMY01000064">
    <property type="protein sequence ID" value="NMQ29668.1"/>
    <property type="molecule type" value="Genomic_DNA"/>
</dbReference>
<proteinExistence type="predicted"/>
<dbReference type="Proteomes" id="UP000749010">
    <property type="component" value="Unassembled WGS sequence"/>
</dbReference>
<keyword evidence="3" id="KW-1185">Reference proteome</keyword>
<feature type="domain" description="Hemerythrin-like" evidence="1">
    <location>
        <begin position="4"/>
        <end position="137"/>
    </location>
</feature>
<dbReference type="RefSeq" id="WP_169068119.1">
    <property type="nucleotide sequence ID" value="NZ_SPMY01000064.1"/>
</dbReference>
<gene>
    <name evidence="2" type="ORF">E4Q23_18955</name>
</gene>
<accession>A0ABX1U1N6</accession>
<evidence type="ECO:0000313" key="2">
    <source>
        <dbReference type="EMBL" id="NMQ29668.1"/>
    </source>
</evidence>
<name>A0ABX1U1N6_9PROT</name>
<sequence length="194" mass="21805">MNEIISKLLVEHRNLGKLVGLLDRLPVDMTDPKLDEITLLVDVFAYLTCFPDVRHHPVEDRIVASLLAQNALSADIADEIERQHCVLARQGTDLMRDLESAAREETTSWHAAVVSARLYAERLRHNMAVEELAVFPVAEQRLGDADWHAIAALLTPEPADPLFVSLTEKRFVDLRRVIATEADCDCFDDPEVGR</sequence>
<dbReference type="InterPro" id="IPR012312">
    <property type="entry name" value="Hemerythrin-like"/>
</dbReference>
<organism evidence="2 3">
    <name type="scientific">Candidatus Accumulibacter phosphatis</name>
    <dbReference type="NCBI Taxonomy" id="327160"/>
    <lineage>
        <taxon>Bacteria</taxon>
        <taxon>Pseudomonadati</taxon>
        <taxon>Pseudomonadota</taxon>
        <taxon>Betaproteobacteria</taxon>
        <taxon>Candidatus Accumulibacter</taxon>
    </lineage>
</organism>
<dbReference type="Gene3D" id="1.20.120.520">
    <property type="entry name" value="nmb1532 protein domain like"/>
    <property type="match status" value="1"/>
</dbReference>
<evidence type="ECO:0000313" key="3">
    <source>
        <dbReference type="Proteomes" id="UP000749010"/>
    </source>
</evidence>
<evidence type="ECO:0000259" key="1">
    <source>
        <dbReference type="Pfam" id="PF01814"/>
    </source>
</evidence>
<comment type="caution">
    <text evidence="2">The sequence shown here is derived from an EMBL/GenBank/DDBJ whole genome shotgun (WGS) entry which is preliminary data.</text>
</comment>
<reference evidence="2 3" key="1">
    <citation type="submission" date="2019-03" db="EMBL/GenBank/DDBJ databases">
        <title>Metabolic reconstructions from genomes of highly enriched 'Candidatus Accumulibacter' and 'Candidatus Competibacter' bioreactor populations.</title>
        <authorList>
            <person name="Annavajhala M.K."/>
            <person name="Welles L."/>
            <person name="Abbas B."/>
            <person name="Sorokin D."/>
            <person name="Park H."/>
            <person name="Van Loosdrecht M."/>
            <person name="Chandran K."/>
        </authorList>
    </citation>
    <scope>NUCLEOTIDE SEQUENCE [LARGE SCALE GENOMIC DNA]</scope>
    <source>
        <strain evidence="2 3">SBR_S</strain>
    </source>
</reference>
<protein>
    <submittedName>
        <fullName evidence="2">Hemerythrin domain-containing protein</fullName>
    </submittedName>
</protein>
<dbReference type="Pfam" id="PF01814">
    <property type="entry name" value="Hemerythrin"/>
    <property type="match status" value="1"/>
</dbReference>